<dbReference type="Pfam" id="PF13560">
    <property type="entry name" value="HTH_31"/>
    <property type="match status" value="1"/>
</dbReference>
<gene>
    <name evidence="2" type="ORF">J1792_03860</name>
</gene>
<dbReference type="InterPro" id="IPR043917">
    <property type="entry name" value="DUF5753"/>
</dbReference>
<protein>
    <submittedName>
        <fullName evidence="2">Helix-turn-helix domain-containing protein</fullName>
    </submittedName>
</protein>
<sequence length="269" mass="29680">MGEADSQPPIGWRYCGDQLKRWRERSGVSRETLAKEAGYGYEAIKSMEQGRRRPSLRVLQVADQMCGAGGLLEAAHPYLTPEGPRPAAQDFFRYEAEAIAISSSEPMLIPGLLQTEETARALFGRCWPPVDDETIEERVSVRLGRHRVLDTQSTAFSFVIGEMPLCRPLADVATHKGQLRHLLEVAVRRNVNIQVMPIGALQVELNGSVVMMELPGQERIAYQEGGFAGVLVTDPERVGLIAHGLSLIHQVALSPVESTRFIAALLEKL</sequence>
<organism evidence="2 3">
    <name type="scientific">Streptomyces triculaminicus</name>
    <dbReference type="NCBI Taxonomy" id="2816232"/>
    <lineage>
        <taxon>Bacteria</taxon>
        <taxon>Bacillati</taxon>
        <taxon>Actinomycetota</taxon>
        <taxon>Actinomycetes</taxon>
        <taxon>Kitasatosporales</taxon>
        <taxon>Streptomycetaceae</taxon>
        <taxon>Streptomyces</taxon>
    </lineage>
</organism>
<reference evidence="2" key="1">
    <citation type="submission" date="2021-03" db="EMBL/GenBank/DDBJ databases">
        <title>Streptomyces strains.</title>
        <authorList>
            <person name="Lund M.B."/>
            <person name="Toerring T."/>
        </authorList>
    </citation>
    <scope>NUCLEOTIDE SEQUENCE</scope>
    <source>
        <strain evidence="2">JCM 4242</strain>
    </source>
</reference>
<dbReference type="InterPro" id="IPR010982">
    <property type="entry name" value="Lambda_DNA-bd_dom_sf"/>
</dbReference>
<dbReference type="RefSeq" id="WP_086567997.1">
    <property type="nucleotide sequence ID" value="NZ_JAFMOF010000001.1"/>
</dbReference>
<dbReference type="Gene3D" id="1.10.260.40">
    <property type="entry name" value="lambda repressor-like DNA-binding domains"/>
    <property type="match status" value="1"/>
</dbReference>
<dbReference type="PROSITE" id="PS50943">
    <property type="entry name" value="HTH_CROC1"/>
    <property type="match status" value="1"/>
</dbReference>
<keyword evidence="3" id="KW-1185">Reference proteome</keyword>
<dbReference type="EMBL" id="JAFMOF010000001">
    <property type="protein sequence ID" value="MBO0651961.1"/>
    <property type="molecule type" value="Genomic_DNA"/>
</dbReference>
<evidence type="ECO:0000313" key="2">
    <source>
        <dbReference type="EMBL" id="MBO0651961.1"/>
    </source>
</evidence>
<dbReference type="Pfam" id="PF19054">
    <property type="entry name" value="DUF5753"/>
    <property type="match status" value="1"/>
</dbReference>
<accession>A0A939FH72</accession>
<feature type="domain" description="HTH cro/C1-type" evidence="1">
    <location>
        <begin position="19"/>
        <end position="60"/>
    </location>
</feature>
<dbReference type="InterPro" id="IPR001387">
    <property type="entry name" value="Cro/C1-type_HTH"/>
</dbReference>
<dbReference type="CDD" id="cd00093">
    <property type="entry name" value="HTH_XRE"/>
    <property type="match status" value="1"/>
</dbReference>
<dbReference type="SUPFAM" id="SSF47413">
    <property type="entry name" value="lambda repressor-like DNA-binding domains"/>
    <property type="match status" value="1"/>
</dbReference>
<evidence type="ECO:0000259" key="1">
    <source>
        <dbReference type="PROSITE" id="PS50943"/>
    </source>
</evidence>
<evidence type="ECO:0000313" key="3">
    <source>
        <dbReference type="Proteomes" id="UP000664781"/>
    </source>
</evidence>
<dbReference type="Proteomes" id="UP000664781">
    <property type="component" value="Unassembled WGS sequence"/>
</dbReference>
<name>A0A939FH72_9ACTN</name>
<dbReference type="SMART" id="SM00530">
    <property type="entry name" value="HTH_XRE"/>
    <property type="match status" value="1"/>
</dbReference>
<proteinExistence type="predicted"/>
<dbReference type="AlphaFoldDB" id="A0A939FH72"/>
<dbReference type="GO" id="GO:0003677">
    <property type="term" value="F:DNA binding"/>
    <property type="evidence" value="ECO:0007669"/>
    <property type="project" value="InterPro"/>
</dbReference>
<comment type="caution">
    <text evidence="2">The sequence shown here is derived from an EMBL/GenBank/DDBJ whole genome shotgun (WGS) entry which is preliminary data.</text>
</comment>